<name>A0ABX1J7G2_9PSEU</name>
<evidence type="ECO:0000259" key="1">
    <source>
        <dbReference type="Pfam" id="PF02470"/>
    </source>
</evidence>
<dbReference type="PANTHER" id="PTHR33371">
    <property type="entry name" value="INTERMEMBRANE PHOSPHOLIPID TRANSPORT SYSTEM BINDING PROTEIN MLAD-RELATED"/>
    <property type="match status" value="1"/>
</dbReference>
<evidence type="ECO:0000313" key="2">
    <source>
        <dbReference type="EMBL" id="NKQ54232.1"/>
    </source>
</evidence>
<accession>A0ABX1J7G2</accession>
<protein>
    <submittedName>
        <fullName evidence="2">MCE family protein</fullName>
    </submittedName>
</protein>
<keyword evidence="3" id="KW-1185">Reference proteome</keyword>
<dbReference type="InterPro" id="IPR003399">
    <property type="entry name" value="Mce/MlaD"/>
</dbReference>
<comment type="caution">
    <text evidence="2">The sequence shown here is derived from an EMBL/GenBank/DDBJ whole genome shotgun (WGS) entry which is preliminary data.</text>
</comment>
<feature type="domain" description="Mce/MlaD" evidence="1">
    <location>
        <begin position="39"/>
        <end position="116"/>
    </location>
</feature>
<dbReference type="Proteomes" id="UP000715441">
    <property type="component" value="Unassembled WGS sequence"/>
</dbReference>
<dbReference type="EMBL" id="JAAXLS010000008">
    <property type="protein sequence ID" value="NKQ54232.1"/>
    <property type="molecule type" value="Genomic_DNA"/>
</dbReference>
<proteinExistence type="predicted"/>
<dbReference type="PANTHER" id="PTHR33371:SF4">
    <property type="entry name" value="INTERMEMBRANE PHOSPHOLIPID TRANSPORT SYSTEM BINDING PROTEIN MLAD"/>
    <property type="match status" value="1"/>
</dbReference>
<dbReference type="InterPro" id="IPR052336">
    <property type="entry name" value="MlaD_Phospholipid_Transporter"/>
</dbReference>
<gene>
    <name evidence="2" type="ORF">HFP15_15190</name>
</gene>
<dbReference type="Pfam" id="PF02470">
    <property type="entry name" value="MlaD"/>
    <property type="match status" value="1"/>
</dbReference>
<reference evidence="2 3" key="1">
    <citation type="submission" date="2020-04" db="EMBL/GenBank/DDBJ databases">
        <title>Novel species.</title>
        <authorList>
            <person name="Teo W.F.A."/>
            <person name="Lipun K."/>
            <person name="Srisuk N."/>
            <person name="Duangmal K."/>
        </authorList>
    </citation>
    <scope>NUCLEOTIDE SEQUENCE [LARGE SCALE GENOMIC DNA]</scope>
    <source>
        <strain evidence="2 3">K13G38</strain>
    </source>
</reference>
<evidence type="ECO:0000313" key="3">
    <source>
        <dbReference type="Proteomes" id="UP000715441"/>
    </source>
</evidence>
<organism evidence="2 3">
    <name type="scientific">Amycolatopsis acididurans</name>
    <dbReference type="NCBI Taxonomy" id="2724524"/>
    <lineage>
        <taxon>Bacteria</taxon>
        <taxon>Bacillati</taxon>
        <taxon>Actinomycetota</taxon>
        <taxon>Actinomycetes</taxon>
        <taxon>Pseudonocardiales</taxon>
        <taxon>Pseudonocardiaceae</taxon>
        <taxon>Amycolatopsis</taxon>
    </lineage>
</organism>
<sequence length="402" mass="41599">MPGLRADLLLVVALVVVGVIAGGYIVSRYDGIAPWDQRYEFAADFDMAPGIQLSSKQEVRIAGVPVGKIVAADPTAAGKARLTLSLEPGHQVYSNAQVVVRSKTPLNVMYIELNPGGPPGTPLPQHGVIPVTQTQRVVQPYELLDNLDERTRDALTSLVDEGDVALAAAPQQLPQGLNATDAALGSLKPVVDQLQQRRDALQRLVTAVARISQAAGGDNQQLATLASSLQQTLSVLSARNGDLGTTLSQLPGLTGDLQHAASSVSTLTGELNPTLDAVHDAAGKLPGALNRLGSTVDSAGGLLQAAGPVVHDARPVVADLRPLVGDAHAAMTDLVPTVHTLPGATARIVPWLDDLAAFVYQTSSAFSLADANGGLGRAQVVLKVTDPTGDGLVPSLTNGGHR</sequence>